<dbReference type="EMBL" id="BARS01028580">
    <property type="protein sequence ID" value="GAG10149.1"/>
    <property type="molecule type" value="Genomic_DNA"/>
</dbReference>
<reference evidence="2" key="1">
    <citation type="journal article" date="2014" name="Front. Microbiol.">
        <title>High frequency of phylogenetically diverse reductive dehalogenase-homologous genes in deep subseafloor sedimentary metagenomes.</title>
        <authorList>
            <person name="Kawai M."/>
            <person name="Futagami T."/>
            <person name="Toyoda A."/>
            <person name="Takaki Y."/>
            <person name="Nishi S."/>
            <person name="Hori S."/>
            <person name="Arai W."/>
            <person name="Tsubouchi T."/>
            <person name="Morono Y."/>
            <person name="Uchiyama I."/>
            <person name="Ito T."/>
            <person name="Fujiyama A."/>
            <person name="Inagaki F."/>
            <person name="Takami H."/>
        </authorList>
    </citation>
    <scope>NUCLEOTIDE SEQUENCE</scope>
    <source>
        <strain evidence="2">Expedition CK06-06</strain>
    </source>
</reference>
<proteinExistence type="predicted"/>
<keyword evidence="1" id="KW-1133">Transmembrane helix</keyword>
<organism evidence="2">
    <name type="scientific">marine sediment metagenome</name>
    <dbReference type="NCBI Taxonomy" id="412755"/>
    <lineage>
        <taxon>unclassified sequences</taxon>
        <taxon>metagenomes</taxon>
        <taxon>ecological metagenomes</taxon>
    </lineage>
</organism>
<sequence length="47" mass="5369">MSKLDWFDKFIIVSLMVGAIVKTFAFHDFTGSMLCIIVLNQILMMKA</sequence>
<accession>X0UWB8</accession>
<evidence type="ECO:0000313" key="2">
    <source>
        <dbReference type="EMBL" id="GAG10149.1"/>
    </source>
</evidence>
<protein>
    <submittedName>
        <fullName evidence="2">Uncharacterized protein</fullName>
    </submittedName>
</protein>
<dbReference type="AlphaFoldDB" id="X0UWB8"/>
<evidence type="ECO:0000256" key="1">
    <source>
        <dbReference type="SAM" id="Phobius"/>
    </source>
</evidence>
<name>X0UWB8_9ZZZZ</name>
<feature type="transmembrane region" description="Helical" evidence="1">
    <location>
        <begin position="12"/>
        <end position="39"/>
    </location>
</feature>
<comment type="caution">
    <text evidence="2">The sequence shown here is derived from an EMBL/GenBank/DDBJ whole genome shotgun (WGS) entry which is preliminary data.</text>
</comment>
<keyword evidence="1" id="KW-0812">Transmembrane</keyword>
<gene>
    <name evidence="2" type="ORF">S01H1_44781</name>
</gene>
<keyword evidence="1" id="KW-0472">Membrane</keyword>